<organism evidence="3 4">
    <name type="scientific">Candidatus Pantoea soli</name>
    <dbReference type="NCBI Taxonomy" id="3098669"/>
    <lineage>
        <taxon>Bacteria</taxon>
        <taxon>Pseudomonadati</taxon>
        <taxon>Pseudomonadota</taxon>
        <taxon>Gammaproteobacteria</taxon>
        <taxon>Enterobacterales</taxon>
        <taxon>Erwiniaceae</taxon>
        <taxon>Pantoea</taxon>
    </lineage>
</organism>
<dbReference type="Gene3D" id="3.40.50.2300">
    <property type="match status" value="1"/>
</dbReference>
<keyword evidence="4" id="KW-1185">Reference proteome</keyword>
<dbReference type="OrthoDB" id="9802186at2"/>
<protein>
    <submittedName>
        <fullName evidence="3">Response regulator</fullName>
    </submittedName>
</protein>
<dbReference type="SUPFAM" id="SSF52172">
    <property type="entry name" value="CheY-like"/>
    <property type="match status" value="1"/>
</dbReference>
<geneLocation type="plasmid" evidence="3 4">
    <name>unnamed1</name>
</geneLocation>
<dbReference type="PROSITE" id="PS50110">
    <property type="entry name" value="RESPONSE_REGULATORY"/>
    <property type="match status" value="1"/>
</dbReference>
<evidence type="ECO:0000259" key="2">
    <source>
        <dbReference type="PROSITE" id="PS50110"/>
    </source>
</evidence>
<dbReference type="EMBL" id="CP032703">
    <property type="protein sequence ID" value="QDY44076.1"/>
    <property type="molecule type" value="Genomic_DNA"/>
</dbReference>
<feature type="modified residue" description="4-aspartylphosphate" evidence="1">
    <location>
        <position position="55"/>
    </location>
</feature>
<dbReference type="RefSeq" id="WP_145891359.1">
    <property type="nucleotide sequence ID" value="NZ_CP032703.1"/>
</dbReference>
<dbReference type="AlphaFoldDB" id="A0A518XIZ2"/>
<dbReference type="GO" id="GO:0000160">
    <property type="term" value="P:phosphorelay signal transduction system"/>
    <property type="evidence" value="ECO:0007669"/>
    <property type="project" value="InterPro"/>
</dbReference>
<gene>
    <name evidence="3" type="ORF">D8B20_19375</name>
</gene>
<dbReference type="InterPro" id="IPR011006">
    <property type="entry name" value="CheY-like_superfamily"/>
</dbReference>
<evidence type="ECO:0000256" key="1">
    <source>
        <dbReference type="PROSITE-ProRule" id="PRU00169"/>
    </source>
</evidence>
<dbReference type="InterPro" id="IPR001789">
    <property type="entry name" value="Sig_transdc_resp-reg_receiver"/>
</dbReference>
<evidence type="ECO:0000313" key="3">
    <source>
        <dbReference type="EMBL" id="QDY44076.1"/>
    </source>
</evidence>
<evidence type="ECO:0000313" key="4">
    <source>
        <dbReference type="Proteomes" id="UP000319411"/>
    </source>
</evidence>
<name>A0A518XIZ2_9GAMM</name>
<sequence>MSAKIWLIDEDLSLREALSFLLKAMEYEVADFAAPAAFDRAAAQQHAVHGCLLLDAGRQTKGGLAWLAEQEARFPLLPVIIMTDDASVEACRHAAGDSAFGVFAKPLDIEPLLDTIRLAMQESEQRMAAVR</sequence>
<keyword evidence="1" id="KW-0597">Phosphoprotein</keyword>
<dbReference type="Pfam" id="PF00072">
    <property type="entry name" value="Response_reg"/>
    <property type="match status" value="1"/>
</dbReference>
<keyword evidence="3" id="KW-0614">Plasmid</keyword>
<dbReference type="Proteomes" id="UP000319411">
    <property type="component" value="Plasmid unnamed1"/>
</dbReference>
<dbReference type="KEGG" id="pdis:D8B20_19375"/>
<accession>A0A518XIZ2</accession>
<dbReference type="SMART" id="SM00448">
    <property type="entry name" value="REC"/>
    <property type="match status" value="1"/>
</dbReference>
<proteinExistence type="predicted"/>
<reference evidence="3 4" key="1">
    <citation type="submission" date="2018-10" db="EMBL/GenBank/DDBJ databases">
        <title>Genome Sequencing of Pantoea dispersa DSM 32899.</title>
        <authorList>
            <person name="Nawrath M."/>
            <person name="Ottenheim C."/>
            <person name="Wilm A."/>
            <person name="Zimmermann W."/>
            <person name="Wu J.C."/>
        </authorList>
    </citation>
    <scope>NUCLEOTIDE SEQUENCE [LARGE SCALE GENOMIC DNA]</scope>
    <source>
        <strain evidence="3 4">DSM 32899</strain>
        <plasmid evidence="3 4">unnamed1</plasmid>
    </source>
</reference>
<feature type="domain" description="Response regulatory" evidence="2">
    <location>
        <begin position="4"/>
        <end position="120"/>
    </location>
</feature>